<evidence type="ECO:0000313" key="3">
    <source>
        <dbReference type="Proteomes" id="UP000177625"/>
    </source>
</evidence>
<reference evidence="3" key="1">
    <citation type="submission" date="2016-03" db="EMBL/GenBank/DDBJ databases">
        <authorList>
            <person name="Guldener U."/>
        </authorList>
    </citation>
    <scope>NUCLEOTIDE SEQUENCE [LARGE SCALE GENOMIC DNA]</scope>
</reference>
<dbReference type="Proteomes" id="UP000177625">
    <property type="component" value="Unassembled WGS sequence"/>
</dbReference>
<dbReference type="Pfam" id="PF00651">
    <property type="entry name" value="BTB"/>
    <property type="match status" value="1"/>
</dbReference>
<dbReference type="CDD" id="cd18186">
    <property type="entry name" value="BTB_POZ_ZBTB_KLHL-like"/>
    <property type="match status" value="1"/>
</dbReference>
<dbReference type="PROSITE" id="PS50097">
    <property type="entry name" value="BTB"/>
    <property type="match status" value="1"/>
</dbReference>
<keyword evidence="3" id="KW-1185">Reference proteome</keyword>
<dbReference type="EMBL" id="FJVC01000104">
    <property type="protein sequence ID" value="CZT42886.1"/>
    <property type="molecule type" value="Genomic_DNA"/>
</dbReference>
<protein>
    <recommendedName>
        <fullName evidence="1">BTB domain-containing protein</fullName>
    </recommendedName>
</protein>
<gene>
    <name evidence="2" type="ORF">RSE6_02838</name>
</gene>
<organism evidence="2 3">
    <name type="scientific">Rhynchosporium secalis</name>
    <name type="common">Barley scald fungus</name>
    <dbReference type="NCBI Taxonomy" id="38038"/>
    <lineage>
        <taxon>Eukaryota</taxon>
        <taxon>Fungi</taxon>
        <taxon>Dikarya</taxon>
        <taxon>Ascomycota</taxon>
        <taxon>Pezizomycotina</taxon>
        <taxon>Leotiomycetes</taxon>
        <taxon>Helotiales</taxon>
        <taxon>Ploettnerulaceae</taxon>
        <taxon>Rhynchosporium</taxon>
    </lineage>
</organism>
<dbReference type="Gene3D" id="3.30.710.10">
    <property type="entry name" value="Potassium Channel Kv1.1, Chain A"/>
    <property type="match status" value="1"/>
</dbReference>
<dbReference type="AlphaFoldDB" id="A0A1E1M193"/>
<evidence type="ECO:0000313" key="2">
    <source>
        <dbReference type="EMBL" id="CZT42886.1"/>
    </source>
</evidence>
<dbReference type="InterPro" id="IPR000210">
    <property type="entry name" value="BTB/POZ_dom"/>
</dbReference>
<accession>A0A1E1M193</accession>
<evidence type="ECO:0000259" key="1">
    <source>
        <dbReference type="PROSITE" id="PS50097"/>
    </source>
</evidence>
<proteinExistence type="predicted"/>
<dbReference type="PANTHER" id="PTHR47843">
    <property type="entry name" value="BTB DOMAIN-CONTAINING PROTEIN-RELATED"/>
    <property type="match status" value="1"/>
</dbReference>
<dbReference type="SUPFAM" id="SSF54695">
    <property type="entry name" value="POZ domain"/>
    <property type="match status" value="1"/>
</dbReference>
<name>A0A1E1M193_RHYSE</name>
<sequence>MPPFAPILKPGARLGEEVVLLKVGPRGTRFMIHKQLICASAPFFEKAFQPGAFKEGIEGTLNLPEDHPGALGIFIEWIYLATIPNGHSQSYVDALYYLWFFIQKLCMTTMTLKDTVMDKIQDIANIYSLEPNPAMMKLVFAQTPVDSALRLYCVEVIAHSVLVKSVIKRADEENQDFEAAERWRQALDKEVNLVYEMVNGHQDIFRCLFYEAIGYANTSSLSDPRARYREGTQRMETRCRYHEHGAGVVCHLFDEKQPAFIRDV</sequence>
<feature type="domain" description="BTB" evidence="1">
    <location>
        <begin position="17"/>
        <end position="87"/>
    </location>
</feature>
<dbReference type="InterPro" id="IPR011333">
    <property type="entry name" value="SKP1/BTB/POZ_sf"/>
</dbReference>